<proteinExistence type="predicted"/>
<organism evidence="1 2">
    <name type="scientific">Phanerochaete carnosa (strain HHB-10118-sp)</name>
    <name type="common">White-rot fungus</name>
    <name type="synonym">Peniophora carnosa</name>
    <dbReference type="NCBI Taxonomy" id="650164"/>
    <lineage>
        <taxon>Eukaryota</taxon>
        <taxon>Fungi</taxon>
        <taxon>Dikarya</taxon>
        <taxon>Basidiomycota</taxon>
        <taxon>Agaricomycotina</taxon>
        <taxon>Agaricomycetes</taxon>
        <taxon>Polyporales</taxon>
        <taxon>Phanerochaetaceae</taxon>
        <taxon>Phanerochaete</taxon>
    </lineage>
</organism>
<dbReference type="HOGENOM" id="CLU_2171926_0_0_1"/>
<dbReference type="Proteomes" id="UP000008370">
    <property type="component" value="Unassembled WGS sequence"/>
</dbReference>
<gene>
    <name evidence="1" type="ORF">PHACADRAFT_200185</name>
</gene>
<reference evidence="1 2" key="1">
    <citation type="journal article" date="2012" name="BMC Genomics">
        <title>Comparative genomics of the white-rot fungi, Phanerochaete carnosa and P. chrysosporium, to elucidate the genetic basis of the distinct wood types they colonize.</title>
        <authorList>
            <person name="Suzuki H."/>
            <person name="MacDonald J."/>
            <person name="Syed K."/>
            <person name="Salamov A."/>
            <person name="Hori C."/>
            <person name="Aerts A."/>
            <person name="Henrissat B."/>
            <person name="Wiebenga A."/>
            <person name="vanKuyk P.A."/>
            <person name="Barry K."/>
            <person name="Lindquist E."/>
            <person name="LaButti K."/>
            <person name="Lapidus A."/>
            <person name="Lucas S."/>
            <person name="Coutinho P."/>
            <person name="Gong Y."/>
            <person name="Samejima M."/>
            <person name="Mahadevan R."/>
            <person name="Abou-Zaid M."/>
            <person name="de Vries R.P."/>
            <person name="Igarashi K."/>
            <person name="Yadav J.S."/>
            <person name="Grigoriev I.V."/>
            <person name="Master E.R."/>
        </authorList>
    </citation>
    <scope>NUCLEOTIDE SEQUENCE [LARGE SCALE GENOMIC DNA]</scope>
    <source>
        <strain evidence="1 2">HHB-10118-sp</strain>
    </source>
</reference>
<dbReference type="KEGG" id="pco:PHACADRAFT_200185"/>
<keyword evidence="2" id="KW-1185">Reference proteome</keyword>
<name>K5VXP6_PHACS</name>
<dbReference type="STRING" id="650164.K5VXP6"/>
<dbReference type="InParanoid" id="K5VXP6"/>
<protein>
    <submittedName>
        <fullName evidence="1">Uncharacterized protein</fullName>
    </submittedName>
</protein>
<dbReference type="GeneID" id="18911483"/>
<evidence type="ECO:0000313" key="2">
    <source>
        <dbReference type="Proteomes" id="UP000008370"/>
    </source>
</evidence>
<dbReference type="RefSeq" id="XP_007400508.1">
    <property type="nucleotide sequence ID" value="XM_007400446.1"/>
</dbReference>
<evidence type="ECO:0000313" key="1">
    <source>
        <dbReference type="EMBL" id="EKM51364.1"/>
    </source>
</evidence>
<dbReference type="EMBL" id="JH930477">
    <property type="protein sequence ID" value="EKM51364.1"/>
    <property type="molecule type" value="Genomic_DNA"/>
</dbReference>
<dbReference type="AlphaFoldDB" id="K5VXP6"/>
<sequence>MVTANIHILYSVRIHNNYIWSGTSSKHILDEAAAMAMHDCKYDAVKVLADLIQFGWLKHGPALTAQLLLITAHDRAVRKQFKGSNHWLTWNKIYSIAVPLLDFLDALFAN</sequence>
<accession>K5VXP6</accession>